<evidence type="ECO:0000256" key="6">
    <source>
        <dbReference type="ARBA" id="ARBA00022824"/>
    </source>
</evidence>
<evidence type="ECO:0000256" key="1">
    <source>
        <dbReference type="ARBA" id="ARBA00011040"/>
    </source>
</evidence>
<dbReference type="HAMAP" id="MF_03112">
    <property type="entry name" value="Asna1_Get3"/>
    <property type="match status" value="1"/>
</dbReference>
<name>A0A1R2BAB4_9CILI</name>
<dbReference type="InterPro" id="IPR016300">
    <property type="entry name" value="ATPase_ArsA/GET3"/>
</dbReference>
<keyword evidence="2 8" id="KW-0813">Transport</keyword>
<dbReference type="GO" id="GO:0005524">
    <property type="term" value="F:ATP binding"/>
    <property type="evidence" value="ECO:0007669"/>
    <property type="project" value="UniProtKB-UniRule"/>
</dbReference>
<comment type="subunit">
    <text evidence="8">Homodimer.</text>
</comment>
<dbReference type="InterPro" id="IPR025723">
    <property type="entry name" value="ArsA/GET3_ATPase-like"/>
</dbReference>
<evidence type="ECO:0000256" key="7">
    <source>
        <dbReference type="ARBA" id="ARBA00022840"/>
    </source>
</evidence>
<keyword evidence="3 8" id="KW-0963">Cytoplasm</keyword>
<dbReference type="NCBIfam" id="TIGR00345">
    <property type="entry name" value="GET3_arsA_TRC40"/>
    <property type="match status" value="1"/>
</dbReference>
<evidence type="ECO:0000256" key="8">
    <source>
        <dbReference type="HAMAP-Rule" id="MF_03112"/>
    </source>
</evidence>
<evidence type="ECO:0000256" key="3">
    <source>
        <dbReference type="ARBA" id="ARBA00022490"/>
    </source>
</evidence>
<feature type="binding site" evidence="8">
    <location>
        <position position="268"/>
    </location>
    <ligand>
        <name>Zn(2+)</name>
        <dbReference type="ChEBI" id="CHEBI:29105"/>
        <note>ligand shared between dimeric partners</note>
    </ligand>
</feature>
<evidence type="ECO:0000256" key="5">
    <source>
        <dbReference type="ARBA" id="ARBA00022801"/>
    </source>
</evidence>
<evidence type="ECO:0000313" key="11">
    <source>
        <dbReference type="Proteomes" id="UP000187209"/>
    </source>
</evidence>
<dbReference type="CDD" id="cd02035">
    <property type="entry name" value="ArsA"/>
    <property type="match status" value="1"/>
</dbReference>
<reference evidence="10 11" key="1">
    <citation type="submission" date="2016-11" db="EMBL/GenBank/DDBJ databases">
        <title>The macronuclear genome of Stentor coeruleus: a giant cell with tiny introns.</title>
        <authorList>
            <person name="Slabodnick M."/>
            <person name="Ruby J.G."/>
            <person name="Reiff S.B."/>
            <person name="Swart E.C."/>
            <person name="Gosai S."/>
            <person name="Prabakaran S."/>
            <person name="Witkowska E."/>
            <person name="Larue G.E."/>
            <person name="Fisher S."/>
            <person name="Freeman R.M."/>
            <person name="Gunawardena J."/>
            <person name="Chu W."/>
            <person name="Stover N.A."/>
            <person name="Gregory B.D."/>
            <person name="Nowacki M."/>
            <person name="Derisi J."/>
            <person name="Roy S.W."/>
            <person name="Marshall W.F."/>
            <person name="Sood P."/>
        </authorList>
    </citation>
    <scope>NUCLEOTIDE SEQUENCE [LARGE SCALE GENOMIC DNA]</scope>
    <source>
        <strain evidence="10">WM001</strain>
    </source>
</reference>
<dbReference type="PANTHER" id="PTHR10803:SF3">
    <property type="entry name" value="ATPASE GET3"/>
    <property type="match status" value="1"/>
</dbReference>
<comment type="subcellular location">
    <subcellularLocation>
        <location evidence="8">Cytoplasm</location>
    </subcellularLocation>
    <subcellularLocation>
        <location evidence="8">Endoplasmic reticulum</location>
    </subcellularLocation>
</comment>
<dbReference type="InterPro" id="IPR027417">
    <property type="entry name" value="P-loop_NTPase"/>
</dbReference>
<dbReference type="InterPro" id="IPR027542">
    <property type="entry name" value="ATPase_ArsA/GET3_euk"/>
</dbReference>
<evidence type="ECO:0000256" key="2">
    <source>
        <dbReference type="ARBA" id="ARBA00022448"/>
    </source>
</evidence>
<feature type="binding site" evidence="8">
    <location>
        <position position="259"/>
    </location>
    <ligand>
        <name>ATP</name>
        <dbReference type="ChEBI" id="CHEBI:30616"/>
    </ligand>
</feature>
<feature type="binding site" evidence="8">
    <location>
        <position position="271"/>
    </location>
    <ligand>
        <name>Zn(2+)</name>
        <dbReference type="ChEBI" id="CHEBI:29105"/>
        <note>ligand shared between dimeric partners</note>
    </ligand>
</feature>
<keyword evidence="4 8" id="KW-0547">Nucleotide-binding</keyword>
<feature type="active site" evidence="8">
    <location>
        <position position="53"/>
    </location>
</feature>
<dbReference type="AlphaFoldDB" id="A0A1R2BAB4"/>
<feature type="binding site" evidence="8">
    <location>
        <position position="232"/>
    </location>
    <ligand>
        <name>ATP</name>
        <dbReference type="ChEBI" id="CHEBI:30616"/>
    </ligand>
</feature>
<gene>
    <name evidence="10" type="ORF">SteCoe_27572</name>
</gene>
<feature type="domain" description="ArsA/GET3 Anion-transporting ATPase-like" evidence="9">
    <location>
        <begin position="17"/>
        <end position="318"/>
    </location>
</feature>
<dbReference type="EMBL" id="MPUH01000803">
    <property type="protein sequence ID" value="OMJ73696.1"/>
    <property type="molecule type" value="Genomic_DNA"/>
</dbReference>
<dbReference type="SUPFAM" id="SSF52540">
    <property type="entry name" value="P-loop containing nucleoside triphosphate hydrolases"/>
    <property type="match status" value="1"/>
</dbReference>
<evidence type="ECO:0000256" key="4">
    <source>
        <dbReference type="ARBA" id="ARBA00022741"/>
    </source>
</evidence>
<feature type="binding site" evidence="8">
    <location>
        <begin position="24"/>
        <end position="31"/>
    </location>
    <ligand>
        <name>ATP</name>
        <dbReference type="ChEBI" id="CHEBI:30616"/>
    </ligand>
</feature>
<dbReference type="PANTHER" id="PTHR10803">
    <property type="entry name" value="ARSENICAL PUMP-DRIVING ATPASE ARSENITE-TRANSLOCATING ATPASE"/>
    <property type="match status" value="1"/>
</dbReference>
<evidence type="ECO:0000259" key="9">
    <source>
        <dbReference type="Pfam" id="PF02374"/>
    </source>
</evidence>
<comment type="function">
    <text evidence="8">ATPase required for the post-translational delivery of tail-anchored (TA) proteins to the endoplasmic reticulum. Recognizes and selectively binds the transmembrane domain of TA proteins in the cytosol. This complex then targets to the endoplasmic reticulum by membrane-bound receptors, where the tail-anchored protein is released for insertion. This process is regulated by ATP binding and hydrolysis. ATP binding drives the homodimer towards the closed dimer state, facilitating recognition of newly synthesized TA membrane proteins. ATP hydrolysis is required for insertion. Subsequently, the homodimer reverts towards the open dimer state, lowering its affinity for the membrane-bound receptor, and returning it to the cytosol to initiate a new round of targeting.</text>
</comment>
<keyword evidence="8" id="KW-0479">Metal-binding</keyword>
<dbReference type="EC" id="3.6.-.-" evidence="8"/>
<keyword evidence="7 8" id="KW-0067">ATP-binding</keyword>
<dbReference type="FunFam" id="3.40.50.300:FF:000235">
    <property type="entry name" value="ATPase ASNA1"/>
    <property type="match status" value="1"/>
</dbReference>
<dbReference type="Pfam" id="PF02374">
    <property type="entry name" value="ArsA_ATPase"/>
    <property type="match status" value="1"/>
</dbReference>
<dbReference type="GO" id="GO:0016887">
    <property type="term" value="F:ATP hydrolysis activity"/>
    <property type="evidence" value="ECO:0007669"/>
    <property type="project" value="InterPro"/>
</dbReference>
<comment type="similarity">
    <text evidence="1 8">Belongs to the arsA ATPase family.</text>
</comment>
<sequence>MELAPTLQGIIEERSLRWIFVGGKGGVGKTTTAASLGILLSRHRESVLIISTDPAHNLSDAFDQKLGSSPTQIQGISNLFGMEIKPNLNTDNLEFPEVFGVSPDENAKSLIGDIVNSIPGIDEAVSFSEMIKNVQSMPFSLVIFDTAPTGHTLRLLNFPSLLDRGLSKIVSLKQNLGTAISQISGMLGRPDADQILGNVFSKIEQMKMLIEEINRQFQDPKLTTFIAVCIPEFLSMYETDRLVTELMKFNINIEHIVINQVLFPEDQCRMCKAREKMQFKYIGQIKDMFEDFHIVINPLLEEEVRGIERLAAYSKFLVEPRRSS</sequence>
<dbReference type="GO" id="GO:0043529">
    <property type="term" value="C:GET complex"/>
    <property type="evidence" value="ECO:0007669"/>
    <property type="project" value="TreeGrafter"/>
</dbReference>
<organism evidence="10 11">
    <name type="scientific">Stentor coeruleus</name>
    <dbReference type="NCBI Taxonomy" id="5963"/>
    <lineage>
        <taxon>Eukaryota</taxon>
        <taxon>Sar</taxon>
        <taxon>Alveolata</taxon>
        <taxon>Ciliophora</taxon>
        <taxon>Postciliodesmatophora</taxon>
        <taxon>Heterotrichea</taxon>
        <taxon>Heterotrichida</taxon>
        <taxon>Stentoridae</taxon>
        <taxon>Stentor</taxon>
    </lineage>
</organism>
<dbReference type="GO" id="GO:0071816">
    <property type="term" value="P:tail-anchored membrane protein insertion into ER membrane"/>
    <property type="evidence" value="ECO:0007669"/>
    <property type="project" value="TreeGrafter"/>
</dbReference>
<keyword evidence="8" id="KW-0862">Zinc</keyword>
<protein>
    <recommendedName>
        <fullName evidence="8">ATPase ASNA1 homolog</fullName>
        <ecNumber evidence="8">3.6.-.-</ecNumber>
    </recommendedName>
    <alternativeName>
        <fullName evidence="8">Arsenical pump-driving ATPase homolog</fullName>
    </alternativeName>
    <alternativeName>
        <fullName evidence="8">Arsenite-stimulated ATPase</fullName>
    </alternativeName>
</protein>
<evidence type="ECO:0000313" key="10">
    <source>
        <dbReference type="EMBL" id="OMJ73696.1"/>
    </source>
</evidence>
<keyword evidence="11" id="KW-1185">Reference proteome</keyword>
<comment type="caution">
    <text evidence="10">The sequence shown here is derived from an EMBL/GenBank/DDBJ whole genome shotgun (WGS) entry which is preliminary data.</text>
</comment>
<proteinExistence type="inferred from homology"/>
<keyword evidence="5 8" id="KW-0378">Hydrolase</keyword>
<dbReference type="OrthoDB" id="1770at2759"/>
<keyword evidence="6 8" id="KW-0256">Endoplasmic reticulum</keyword>
<dbReference type="Proteomes" id="UP000187209">
    <property type="component" value="Unassembled WGS sequence"/>
</dbReference>
<dbReference type="GO" id="GO:0046872">
    <property type="term" value="F:metal ion binding"/>
    <property type="evidence" value="ECO:0007669"/>
    <property type="project" value="UniProtKB-KW"/>
</dbReference>
<accession>A0A1R2BAB4</accession>
<dbReference type="Gene3D" id="3.40.50.300">
    <property type="entry name" value="P-loop containing nucleotide triphosphate hydrolases"/>
    <property type="match status" value="1"/>
</dbReference>